<evidence type="ECO:0000256" key="6">
    <source>
        <dbReference type="ARBA" id="ARBA00023136"/>
    </source>
</evidence>
<evidence type="ECO:0000313" key="12">
    <source>
        <dbReference type="Proteomes" id="UP000075714"/>
    </source>
</evidence>
<dbReference type="Pfam" id="PF00909">
    <property type="entry name" value="Ammonium_transp"/>
    <property type="match status" value="1"/>
</dbReference>
<feature type="domain" description="Ammonium transporter AmtB-like" evidence="10">
    <location>
        <begin position="883"/>
        <end position="1249"/>
    </location>
</feature>
<evidence type="ECO:0000256" key="7">
    <source>
        <dbReference type="ARBA" id="ARBA00023177"/>
    </source>
</evidence>
<sequence>MAAKAPPAGASLAAAAAAPPPSSLTAFLAEAAAGPPTSAVVVLQQQQQLTFRSACIFLTALARLGWVDGAAATVGGGGAMARLVVALGGWLARELRSGAVTPRARWKGTWLAAALWAYASLQRTASAAAADTDAGDKGAPSGAAGLAGAGAALFTEAAEAIRVSPGWVHLMDGREALWSVWAFRVAEAAYGDEATEAAASDGVVATGPPRLGAAGGLEGAAGLAKATTMAAAAAGSRVVAAASRLGSATAAVAATGLRYEANPLVEMKLAARAASRFAQLDPGQLAEAYALVAEARLAADTGVLAELKRCTLGRVAAARPQPLSVMVAALAVMRVQDVAWLTALAAACRNQMANMAPEQIPVVLHGFAAALRFYHKPLFHAAAVVCSLPGYERVEAMGPGEVVRLVGAFAAVGHYEGLLLRRAAGRMVTLGSAATAWQRASVLHSAASLAYRSNPLLRAVISETLHLQLAEPSGHHPVEPGRGGGAVAGSAAPGPVQAAVAAAASAAPPPPALLTTLAASCGQLQFRPPGLLPALHAAQKSLWRRLSLAQRAAFCWALLALTGGLAEPTPCRSLHGDGDGDGDGSAPQPQLQDLLAALLQYVLALAGTDVRQWPPMHNVHHAQLLVACATLANEAGDRPAMPTGDAPALADSGRGGDRSAGGGVAANGAGTPLTLASDGAVTAAQLCAALDDLPAGALRRVFTSQHRARRAVLGPWAAQVAELARASLSGAVEATEPAGDEAGRQVQEGGGAAVAALRIGGGRLGLGRGVAVVGCSVSEGLVLAGGALDADVALEIELDLELRETAGRGPTVEAAALGAGAIRGTHASPSSSTEAEEETEGAMTASAPQRQRQWVRLAVDLCALQPPGVAGVGQPGAAVGSGVVGFVSLEVGYGRSKNVKNILLKNTVNILLCAIVWWAVGYAFSYGDDSGGFLGTSGFFHDGSLGAAKIWFYSWTFCLSTVTIVSGCLAERTALLAYPVFTVLMAAWVHPVTAHWAWHRSSWLLRLSSECRFLDFAGGTVVHVCGGIMGLVGASIVGPRIGRYEEGRVKDMPGHDVSSVAIGTLFLWFGWFGFNCGSTYVYLGSLDPSAALDPSTAMLQPSPADRVALNMTLTASVSGLTALLLSSLRSGTVDLCVCCNALLAGLVMSTPASGFITSWAAVIFGLVAAAIYLGGARLLNRCGIDDPLESSAIHFGCGSVGTLLLGLLARPSYVAQLTGYQCGGLVYGGRKGGLLLGLQLLGIVAVTELAGLDNMEHGGPAYPEFNLVPYTAGSTER</sequence>
<dbReference type="GO" id="GO:0097272">
    <property type="term" value="P:ammonium homeostasis"/>
    <property type="evidence" value="ECO:0007669"/>
    <property type="project" value="TreeGrafter"/>
</dbReference>
<evidence type="ECO:0000256" key="1">
    <source>
        <dbReference type="ARBA" id="ARBA00004141"/>
    </source>
</evidence>
<organism evidence="11 12">
    <name type="scientific">Gonium pectorale</name>
    <name type="common">Green alga</name>
    <dbReference type="NCBI Taxonomy" id="33097"/>
    <lineage>
        <taxon>Eukaryota</taxon>
        <taxon>Viridiplantae</taxon>
        <taxon>Chlorophyta</taxon>
        <taxon>core chlorophytes</taxon>
        <taxon>Chlorophyceae</taxon>
        <taxon>CS clade</taxon>
        <taxon>Chlamydomonadales</taxon>
        <taxon>Volvocaceae</taxon>
        <taxon>Gonium</taxon>
    </lineage>
</organism>
<dbReference type="InterPro" id="IPR029020">
    <property type="entry name" value="Ammonium/urea_transptr"/>
</dbReference>
<evidence type="ECO:0000313" key="11">
    <source>
        <dbReference type="EMBL" id="KXZ51254.1"/>
    </source>
</evidence>
<evidence type="ECO:0000256" key="3">
    <source>
        <dbReference type="ARBA" id="ARBA00022448"/>
    </source>
</evidence>
<comment type="subcellular location">
    <subcellularLocation>
        <location evidence="1">Membrane</location>
        <topology evidence="1">Multi-pass membrane protein</topology>
    </subcellularLocation>
</comment>
<reference evidence="12" key="1">
    <citation type="journal article" date="2016" name="Nat. Commun.">
        <title>The Gonium pectorale genome demonstrates co-option of cell cycle regulation during the evolution of multicellularity.</title>
        <authorList>
            <person name="Hanschen E.R."/>
            <person name="Marriage T.N."/>
            <person name="Ferris P.J."/>
            <person name="Hamaji T."/>
            <person name="Toyoda A."/>
            <person name="Fujiyama A."/>
            <person name="Neme R."/>
            <person name="Noguchi H."/>
            <person name="Minakuchi Y."/>
            <person name="Suzuki M."/>
            <person name="Kawai-Toyooka H."/>
            <person name="Smith D.R."/>
            <person name="Sparks H."/>
            <person name="Anderson J."/>
            <person name="Bakaric R."/>
            <person name="Luria V."/>
            <person name="Karger A."/>
            <person name="Kirschner M.W."/>
            <person name="Durand P.M."/>
            <person name="Michod R.E."/>
            <person name="Nozaki H."/>
            <person name="Olson B.J."/>
        </authorList>
    </citation>
    <scope>NUCLEOTIDE SEQUENCE [LARGE SCALE GENOMIC DNA]</scope>
    <source>
        <strain evidence="12">NIES-2863</strain>
    </source>
</reference>
<comment type="caution">
    <text evidence="11">The sequence shown here is derived from an EMBL/GenBank/DDBJ whole genome shotgun (WGS) entry which is preliminary data.</text>
</comment>
<feature type="transmembrane region" description="Helical" evidence="9">
    <location>
        <begin position="903"/>
        <end position="924"/>
    </location>
</feature>
<comment type="similarity">
    <text evidence="2">Belongs to the ammonia transporter channel (TC 1.A.11.2) family.</text>
</comment>
<evidence type="ECO:0000256" key="9">
    <source>
        <dbReference type="SAM" id="Phobius"/>
    </source>
</evidence>
<dbReference type="InterPro" id="IPR024041">
    <property type="entry name" value="NH4_transpt_AmtB-like_dom"/>
</dbReference>
<keyword evidence="6 9" id="KW-0472">Membrane</keyword>
<proteinExistence type="inferred from homology"/>
<evidence type="ECO:0000259" key="10">
    <source>
        <dbReference type="Pfam" id="PF00909"/>
    </source>
</evidence>
<feature type="transmembrane region" description="Helical" evidence="9">
    <location>
        <begin position="1016"/>
        <end position="1038"/>
    </location>
</feature>
<dbReference type="EMBL" id="LSYV01000014">
    <property type="protein sequence ID" value="KXZ51254.1"/>
    <property type="molecule type" value="Genomic_DNA"/>
</dbReference>
<keyword evidence="5 9" id="KW-1133">Transmembrane helix</keyword>
<keyword evidence="12" id="KW-1185">Reference proteome</keyword>
<evidence type="ECO:0000256" key="8">
    <source>
        <dbReference type="SAM" id="MobiDB-lite"/>
    </source>
</evidence>
<feature type="region of interest" description="Disordered" evidence="8">
    <location>
        <begin position="637"/>
        <end position="664"/>
    </location>
</feature>
<dbReference type="GO" id="GO:0005886">
    <property type="term" value="C:plasma membrane"/>
    <property type="evidence" value="ECO:0007669"/>
    <property type="project" value="TreeGrafter"/>
</dbReference>
<dbReference type="SUPFAM" id="SSF111352">
    <property type="entry name" value="Ammonium transporter"/>
    <property type="match status" value="1"/>
</dbReference>
<gene>
    <name evidence="11" type="ORF">GPECTOR_13g741</name>
</gene>
<dbReference type="AlphaFoldDB" id="A0A150GN79"/>
<keyword evidence="7" id="KW-0924">Ammonia transport</keyword>
<feature type="region of interest" description="Disordered" evidence="8">
    <location>
        <begin position="823"/>
        <end position="849"/>
    </location>
</feature>
<feature type="transmembrane region" description="Helical" evidence="9">
    <location>
        <begin position="950"/>
        <end position="969"/>
    </location>
</feature>
<dbReference type="PANTHER" id="PTHR11730:SF6">
    <property type="entry name" value="AMMONIUM TRANSPORTER"/>
    <property type="match status" value="1"/>
</dbReference>
<protein>
    <recommendedName>
        <fullName evidence="10">Ammonium transporter AmtB-like domain-containing protein</fullName>
    </recommendedName>
</protein>
<dbReference type="Proteomes" id="UP000075714">
    <property type="component" value="Unassembled WGS sequence"/>
</dbReference>
<feature type="transmembrane region" description="Helical" evidence="9">
    <location>
        <begin position="872"/>
        <end position="891"/>
    </location>
</feature>
<evidence type="ECO:0000256" key="4">
    <source>
        <dbReference type="ARBA" id="ARBA00022692"/>
    </source>
</evidence>
<dbReference type="OrthoDB" id="534912at2759"/>
<dbReference type="GO" id="GO:0008519">
    <property type="term" value="F:ammonium channel activity"/>
    <property type="evidence" value="ECO:0007669"/>
    <property type="project" value="InterPro"/>
</dbReference>
<name>A0A150GN79_GONPE</name>
<evidence type="ECO:0000256" key="5">
    <source>
        <dbReference type="ARBA" id="ARBA00022989"/>
    </source>
</evidence>
<feature type="transmembrane region" description="Helical" evidence="9">
    <location>
        <begin position="1059"/>
        <end position="1083"/>
    </location>
</feature>
<dbReference type="STRING" id="33097.A0A150GN79"/>
<keyword evidence="4 9" id="KW-0812">Transmembrane</keyword>
<dbReference type="Gene3D" id="1.10.3430.10">
    <property type="entry name" value="Ammonium transporter AmtB like domains"/>
    <property type="match status" value="1"/>
</dbReference>
<evidence type="ECO:0000256" key="2">
    <source>
        <dbReference type="ARBA" id="ARBA00005887"/>
    </source>
</evidence>
<feature type="transmembrane region" description="Helical" evidence="9">
    <location>
        <begin position="976"/>
        <end position="996"/>
    </location>
</feature>
<accession>A0A150GN79</accession>
<feature type="transmembrane region" description="Helical" evidence="9">
    <location>
        <begin position="1156"/>
        <end position="1179"/>
    </location>
</feature>
<keyword evidence="3" id="KW-0813">Transport</keyword>
<dbReference type="PANTHER" id="PTHR11730">
    <property type="entry name" value="AMMONIUM TRANSPORTER"/>
    <property type="match status" value="1"/>
</dbReference>